<dbReference type="AlphaFoldDB" id="A0A5B9R0B3"/>
<keyword evidence="3" id="KW-1185">Reference proteome</keyword>
<organism evidence="2 3">
    <name type="scientific">Roseimaritima ulvae</name>
    <dbReference type="NCBI Taxonomy" id="980254"/>
    <lineage>
        <taxon>Bacteria</taxon>
        <taxon>Pseudomonadati</taxon>
        <taxon>Planctomycetota</taxon>
        <taxon>Planctomycetia</taxon>
        <taxon>Pirellulales</taxon>
        <taxon>Pirellulaceae</taxon>
        <taxon>Roseimaritima</taxon>
    </lineage>
</organism>
<feature type="transmembrane region" description="Helical" evidence="1">
    <location>
        <begin position="106"/>
        <end position="124"/>
    </location>
</feature>
<reference evidence="2 3" key="1">
    <citation type="submission" date="2019-08" db="EMBL/GenBank/DDBJ databases">
        <title>Deep-cultivation of Planctomycetes and their phenomic and genomic characterization uncovers novel biology.</title>
        <authorList>
            <person name="Wiegand S."/>
            <person name="Jogler M."/>
            <person name="Boedeker C."/>
            <person name="Pinto D."/>
            <person name="Vollmers J."/>
            <person name="Rivas-Marin E."/>
            <person name="Kohn T."/>
            <person name="Peeters S.H."/>
            <person name="Heuer A."/>
            <person name="Rast P."/>
            <person name="Oberbeckmann S."/>
            <person name="Bunk B."/>
            <person name="Jeske O."/>
            <person name="Meyerdierks A."/>
            <person name="Storesund J.E."/>
            <person name="Kallscheuer N."/>
            <person name="Luecker S."/>
            <person name="Lage O.M."/>
            <person name="Pohl T."/>
            <person name="Merkel B.J."/>
            <person name="Hornburger P."/>
            <person name="Mueller R.-W."/>
            <person name="Bruemmer F."/>
            <person name="Labrenz M."/>
            <person name="Spormann A.M."/>
            <person name="Op den Camp H."/>
            <person name="Overmann J."/>
            <person name="Amann R."/>
            <person name="Jetten M.S.M."/>
            <person name="Mascher T."/>
            <person name="Medema M.H."/>
            <person name="Devos D.P."/>
            <person name="Kaster A.-K."/>
            <person name="Ovreas L."/>
            <person name="Rohde M."/>
            <person name="Galperin M.Y."/>
            <person name="Jogler C."/>
        </authorList>
    </citation>
    <scope>NUCLEOTIDE SEQUENCE [LARGE SCALE GENOMIC DNA]</scope>
    <source>
        <strain evidence="2 3">UC8</strain>
    </source>
</reference>
<dbReference type="EMBL" id="CP042914">
    <property type="protein sequence ID" value="QEG42856.1"/>
    <property type="molecule type" value="Genomic_DNA"/>
</dbReference>
<evidence type="ECO:0000313" key="2">
    <source>
        <dbReference type="EMBL" id="QEG42856.1"/>
    </source>
</evidence>
<evidence type="ECO:0000256" key="1">
    <source>
        <dbReference type="SAM" id="Phobius"/>
    </source>
</evidence>
<feature type="transmembrane region" description="Helical" evidence="1">
    <location>
        <begin position="188"/>
        <end position="209"/>
    </location>
</feature>
<proteinExistence type="predicted"/>
<feature type="transmembrane region" description="Helical" evidence="1">
    <location>
        <begin position="43"/>
        <end position="66"/>
    </location>
</feature>
<feature type="transmembrane region" description="Helical" evidence="1">
    <location>
        <begin position="233"/>
        <end position="252"/>
    </location>
</feature>
<sequence length="325" mass="36729" precursor="true">MAGKSVARRREWILNGRWFGVCWAGACIERSETVLNKAKIDRLLIFVLRMGAFLCFAGWTWVHFYWEAPYGVLLWQDATYQFAGRWGIDWDEFVGSGADDGFVQKWLARTAWLYLACTILSLTVRKRSWLQMTALLGGSGMLVVLSYAKYVAAQRQLPMFVEHGGQMLMPVLLVMALALGVRHRATVITAVVAFVMTFAGHGSYALGLWPTPATFYAMTCVSLQVEYETAQTLLRGFGVLDLLVCVGVLLPWVRRPCALYGVGWGFLTAIARPVAGMSWSLNYWAADQFLHEAVLRAPHFLIPLYLFLLWRKPREPSNLNDKETQ</sequence>
<accession>A0A5B9R0B3</accession>
<feature type="transmembrane region" description="Helical" evidence="1">
    <location>
        <begin position="133"/>
        <end position="152"/>
    </location>
</feature>
<evidence type="ECO:0000313" key="3">
    <source>
        <dbReference type="Proteomes" id="UP000325286"/>
    </source>
</evidence>
<keyword evidence="1" id="KW-0812">Transmembrane</keyword>
<keyword evidence="1" id="KW-0472">Membrane</keyword>
<gene>
    <name evidence="2" type="ORF">UC8_48980</name>
</gene>
<feature type="transmembrane region" description="Helical" evidence="1">
    <location>
        <begin position="259"/>
        <end position="281"/>
    </location>
</feature>
<protein>
    <submittedName>
        <fullName evidence="2">Uncharacterized protein</fullName>
    </submittedName>
</protein>
<keyword evidence="1" id="KW-1133">Transmembrane helix</keyword>
<feature type="transmembrane region" description="Helical" evidence="1">
    <location>
        <begin position="164"/>
        <end position="181"/>
    </location>
</feature>
<dbReference type="KEGG" id="rul:UC8_48980"/>
<name>A0A5B9R0B3_9BACT</name>
<feature type="transmembrane region" description="Helical" evidence="1">
    <location>
        <begin position="293"/>
        <end position="310"/>
    </location>
</feature>
<dbReference type="Proteomes" id="UP000325286">
    <property type="component" value="Chromosome"/>
</dbReference>